<reference evidence="1 2" key="1">
    <citation type="journal article" date="2019" name="Sci. Rep.">
        <title>Orb-weaving spider Araneus ventricosus genome elucidates the spidroin gene catalogue.</title>
        <authorList>
            <person name="Kono N."/>
            <person name="Nakamura H."/>
            <person name="Ohtoshi R."/>
            <person name="Moran D.A.P."/>
            <person name="Shinohara A."/>
            <person name="Yoshida Y."/>
            <person name="Fujiwara M."/>
            <person name="Mori M."/>
            <person name="Tomita M."/>
            <person name="Arakawa K."/>
        </authorList>
    </citation>
    <scope>NUCLEOTIDE SEQUENCE [LARGE SCALE GENOMIC DNA]</scope>
</reference>
<organism evidence="1 2">
    <name type="scientific">Araneus ventricosus</name>
    <name type="common">Orbweaver spider</name>
    <name type="synonym">Epeira ventricosa</name>
    <dbReference type="NCBI Taxonomy" id="182803"/>
    <lineage>
        <taxon>Eukaryota</taxon>
        <taxon>Metazoa</taxon>
        <taxon>Ecdysozoa</taxon>
        <taxon>Arthropoda</taxon>
        <taxon>Chelicerata</taxon>
        <taxon>Arachnida</taxon>
        <taxon>Araneae</taxon>
        <taxon>Araneomorphae</taxon>
        <taxon>Entelegynae</taxon>
        <taxon>Araneoidea</taxon>
        <taxon>Araneidae</taxon>
        <taxon>Araneus</taxon>
    </lineage>
</organism>
<gene>
    <name evidence="1" type="ORF">AVEN_142591_1</name>
</gene>
<dbReference type="EMBL" id="BGPR01000189">
    <property type="protein sequence ID" value="GBM03312.1"/>
    <property type="molecule type" value="Genomic_DNA"/>
</dbReference>
<evidence type="ECO:0000313" key="2">
    <source>
        <dbReference type="Proteomes" id="UP000499080"/>
    </source>
</evidence>
<keyword evidence="2" id="KW-1185">Reference proteome</keyword>
<evidence type="ECO:0000313" key="1">
    <source>
        <dbReference type="EMBL" id="GBM03312.1"/>
    </source>
</evidence>
<dbReference type="Proteomes" id="UP000499080">
    <property type="component" value="Unassembled WGS sequence"/>
</dbReference>
<dbReference type="AlphaFoldDB" id="A0A4Y2CFW8"/>
<sequence>MFHDDGSRDCLEEGIFCGFLRFAGNVHSPDFTSHLTFPAFVRARFSLNIWKSKSTRSETFEMNESLKFPWTRGVMGALYCPNRSSQSCTRSIFMIAVSESFSGEGN</sequence>
<accession>A0A4Y2CFW8</accession>
<proteinExistence type="predicted"/>
<name>A0A4Y2CFW8_ARAVE</name>
<comment type="caution">
    <text evidence="1">The sequence shown here is derived from an EMBL/GenBank/DDBJ whole genome shotgun (WGS) entry which is preliminary data.</text>
</comment>
<protein>
    <submittedName>
        <fullName evidence="1">Uncharacterized protein</fullName>
    </submittedName>
</protein>